<sequence length="456" mass="51547">MKLRNKLTLIFSSIVAVLLLFFAVSIYITYSEDREEEFYKRLKQLGMTKADLLIGAKIHPQSLQLIYASAPNSYFQDEVAIYDKDFNLLYHDSSDNDKVKESKEMFERILKEKEIHFYTDSVQAVGFVYHHSGSDYIITAAAVDGYGLAILKKFKYKLAFGFLICVSLTFLAGKIFSIQALRPVTDLVTKTEEITAKNLDLRVNEGNGKDEISKLARTLNRMLDRLEKSFESQKHFVSHISHELRTPLSALITELEISKNKDRGVREYKQTIASALEDAKKIVRLINGLLDLAKANYDSSEIGFKSLRLDEILLDARQELIKQNANYSLNLHFASDFGDDLDFISILGNEYLLKVAFSNLMENGCKFSENKQSTVSINHFKEKTILTFTDNGVGIRESEIPKIFDSFYRGFNSNFASGNGIGLALVSRIVQLHGGTITVKSEEGSGSSFIVELPHR</sequence>
<dbReference type="PANTHER" id="PTHR45436">
    <property type="entry name" value="SENSOR HISTIDINE KINASE YKOH"/>
    <property type="match status" value="1"/>
</dbReference>
<gene>
    <name evidence="14" type="ORF">EHO61_11950</name>
</gene>
<evidence type="ECO:0000256" key="1">
    <source>
        <dbReference type="ARBA" id="ARBA00000085"/>
    </source>
</evidence>
<dbReference type="InterPro" id="IPR005467">
    <property type="entry name" value="His_kinase_dom"/>
</dbReference>
<dbReference type="InterPro" id="IPR050428">
    <property type="entry name" value="TCS_sensor_his_kinase"/>
</dbReference>
<dbReference type="PANTHER" id="PTHR45436:SF5">
    <property type="entry name" value="SENSOR HISTIDINE KINASE TRCS"/>
    <property type="match status" value="1"/>
</dbReference>
<keyword evidence="6 11" id="KW-0812">Transmembrane</keyword>
<dbReference type="Pfam" id="PF00512">
    <property type="entry name" value="HisKA"/>
    <property type="match status" value="1"/>
</dbReference>
<dbReference type="CDD" id="cd00082">
    <property type="entry name" value="HisKA"/>
    <property type="match status" value="1"/>
</dbReference>
<protein>
    <recommendedName>
        <fullName evidence="3">histidine kinase</fullName>
        <ecNumber evidence="3">2.7.13.3</ecNumber>
    </recommendedName>
</protein>
<dbReference type="SUPFAM" id="SSF158472">
    <property type="entry name" value="HAMP domain-like"/>
    <property type="match status" value="1"/>
</dbReference>
<dbReference type="GO" id="GO:0000155">
    <property type="term" value="F:phosphorelay sensor kinase activity"/>
    <property type="evidence" value="ECO:0007669"/>
    <property type="project" value="InterPro"/>
</dbReference>
<evidence type="ECO:0000256" key="10">
    <source>
        <dbReference type="ARBA" id="ARBA00023136"/>
    </source>
</evidence>
<evidence type="ECO:0000256" key="5">
    <source>
        <dbReference type="ARBA" id="ARBA00022679"/>
    </source>
</evidence>
<dbReference type="SUPFAM" id="SSF47384">
    <property type="entry name" value="Homodimeric domain of signal transducing histidine kinase"/>
    <property type="match status" value="1"/>
</dbReference>
<dbReference type="EMBL" id="RQEV01000012">
    <property type="protein sequence ID" value="TGK17132.1"/>
    <property type="molecule type" value="Genomic_DNA"/>
</dbReference>
<dbReference type="CDD" id="cd00075">
    <property type="entry name" value="HATPase"/>
    <property type="match status" value="1"/>
</dbReference>
<dbReference type="InterPro" id="IPR036097">
    <property type="entry name" value="HisK_dim/P_sf"/>
</dbReference>
<dbReference type="Gene3D" id="3.30.565.10">
    <property type="entry name" value="Histidine kinase-like ATPase, C-terminal domain"/>
    <property type="match status" value="1"/>
</dbReference>
<dbReference type="AlphaFoldDB" id="A0A4R9GLR1"/>
<dbReference type="SMART" id="SM00304">
    <property type="entry name" value="HAMP"/>
    <property type="match status" value="1"/>
</dbReference>
<comment type="caution">
    <text evidence="14">The sequence shown here is derived from an EMBL/GenBank/DDBJ whole genome shotgun (WGS) entry which is preliminary data.</text>
</comment>
<dbReference type="SUPFAM" id="SSF55874">
    <property type="entry name" value="ATPase domain of HSP90 chaperone/DNA topoisomerase II/histidine kinase"/>
    <property type="match status" value="1"/>
</dbReference>
<dbReference type="InterPro" id="IPR036890">
    <property type="entry name" value="HATPase_C_sf"/>
</dbReference>
<dbReference type="Proteomes" id="UP000297855">
    <property type="component" value="Unassembled WGS sequence"/>
</dbReference>
<evidence type="ECO:0000256" key="2">
    <source>
        <dbReference type="ARBA" id="ARBA00004370"/>
    </source>
</evidence>
<keyword evidence="8 11" id="KW-1133">Transmembrane helix</keyword>
<dbReference type="PROSITE" id="PS50109">
    <property type="entry name" value="HIS_KIN"/>
    <property type="match status" value="1"/>
</dbReference>
<dbReference type="InterPro" id="IPR004358">
    <property type="entry name" value="Sig_transdc_His_kin-like_C"/>
</dbReference>
<evidence type="ECO:0000256" key="11">
    <source>
        <dbReference type="SAM" id="Phobius"/>
    </source>
</evidence>
<comment type="catalytic activity">
    <reaction evidence="1">
        <text>ATP + protein L-histidine = ADP + protein N-phospho-L-histidine.</text>
        <dbReference type="EC" id="2.7.13.3"/>
    </reaction>
</comment>
<dbReference type="Pfam" id="PF00672">
    <property type="entry name" value="HAMP"/>
    <property type="match status" value="1"/>
</dbReference>
<evidence type="ECO:0000256" key="6">
    <source>
        <dbReference type="ARBA" id="ARBA00022692"/>
    </source>
</evidence>
<keyword evidence="7" id="KW-0418">Kinase</keyword>
<evidence type="ECO:0000259" key="12">
    <source>
        <dbReference type="PROSITE" id="PS50109"/>
    </source>
</evidence>
<dbReference type="OrthoDB" id="367096at2"/>
<keyword evidence="5" id="KW-0808">Transferase</keyword>
<dbReference type="EC" id="2.7.13.3" evidence="3"/>
<dbReference type="PRINTS" id="PR00344">
    <property type="entry name" value="BCTRLSENSOR"/>
</dbReference>
<dbReference type="CDD" id="cd06225">
    <property type="entry name" value="HAMP"/>
    <property type="match status" value="1"/>
</dbReference>
<dbReference type="GO" id="GO:0005886">
    <property type="term" value="C:plasma membrane"/>
    <property type="evidence" value="ECO:0007669"/>
    <property type="project" value="TreeGrafter"/>
</dbReference>
<dbReference type="Gene3D" id="1.10.287.130">
    <property type="match status" value="1"/>
</dbReference>
<name>A0A4R9GLR1_9LEPT</name>
<dbReference type="InterPro" id="IPR003660">
    <property type="entry name" value="HAMP_dom"/>
</dbReference>
<dbReference type="Gene3D" id="6.10.340.10">
    <property type="match status" value="1"/>
</dbReference>
<evidence type="ECO:0000256" key="4">
    <source>
        <dbReference type="ARBA" id="ARBA00022553"/>
    </source>
</evidence>
<evidence type="ECO:0000313" key="14">
    <source>
        <dbReference type="EMBL" id="TGK17132.1"/>
    </source>
</evidence>
<accession>A0A4R9GLR1</accession>
<evidence type="ECO:0000256" key="8">
    <source>
        <dbReference type="ARBA" id="ARBA00022989"/>
    </source>
</evidence>
<dbReference type="RefSeq" id="WP_135813828.1">
    <property type="nucleotide sequence ID" value="NZ_RQEV01000012.1"/>
</dbReference>
<feature type="transmembrane region" description="Helical" evidence="11">
    <location>
        <begin position="158"/>
        <end position="176"/>
    </location>
</feature>
<evidence type="ECO:0000256" key="3">
    <source>
        <dbReference type="ARBA" id="ARBA00012438"/>
    </source>
</evidence>
<feature type="transmembrane region" description="Helical" evidence="11">
    <location>
        <begin position="133"/>
        <end position="151"/>
    </location>
</feature>
<feature type="domain" description="HAMP" evidence="13">
    <location>
        <begin position="178"/>
        <end position="231"/>
    </location>
</feature>
<reference evidence="14" key="1">
    <citation type="journal article" date="2019" name="PLoS Negl. Trop. Dis.">
        <title>Revisiting the worldwide diversity of Leptospira species in the environment.</title>
        <authorList>
            <person name="Vincent A.T."/>
            <person name="Schiettekatte O."/>
            <person name="Bourhy P."/>
            <person name="Veyrier F.J."/>
            <person name="Picardeau M."/>
        </authorList>
    </citation>
    <scope>NUCLEOTIDE SEQUENCE [LARGE SCALE GENOMIC DNA]</scope>
    <source>
        <strain evidence="14">SCS5</strain>
    </source>
</reference>
<organism evidence="14 15">
    <name type="scientific">Leptospira fluminis</name>
    <dbReference type="NCBI Taxonomy" id="2484979"/>
    <lineage>
        <taxon>Bacteria</taxon>
        <taxon>Pseudomonadati</taxon>
        <taxon>Spirochaetota</taxon>
        <taxon>Spirochaetia</taxon>
        <taxon>Leptospirales</taxon>
        <taxon>Leptospiraceae</taxon>
        <taxon>Leptospira</taxon>
    </lineage>
</organism>
<proteinExistence type="predicted"/>
<dbReference type="SMART" id="SM00387">
    <property type="entry name" value="HATPase_c"/>
    <property type="match status" value="1"/>
</dbReference>
<keyword evidence="15" id="KW-1185">Reference proteome</keyword>
<dbReference type="InterPro" id="IPR003594">
    <property type="entry name" value="HATPase_dom"/>
</dbReference>
<dbReference type="SMART" id="SM00388">
    <property type="entry name" value="HisKA"/>
    <property type="match status" value="1"/>
</dbReference>
<evidence type="ECO:0000256" key="9">
    <source>
        <dbReference type="ARBA" id="ARBA00023012"/>
    </source>
</evidence>
<evidence type="ECO:0000313" key="15">
    <source>
        <dbReference type="Proteomes" id="UP000297855"/>
    </source>
</evidence>
<feature type="domain" description="Histidine kinase" evidence="12">
    <location>
        <begin position="239"/>
        <end position="456"/>
    </location>
</feature>
<evidence type="ECO:0000259" key="13">
    <source>
        <dbReference type="PROSITE" id="PS50885"/>
    </source>
</evidence>
<dbReference type="Pfam" id="PF02518">
    <property type="entry name" value="HATPase_c"/>
    <property type="match status" value="1"/>
</dbReference>
<comment type="subcellular location">
    <subcellularLocation>
        <location evidence="2">Membrane</location>
    </subcellularLocation>
</comment>
<keyword evidence="4" id="KW-0597">Phosphoprotein</keyword>
<dbReference type="PROSITE" id="PS50885">
    <property type="entry name" value="HAMP"/>
    <property type="match status" value="1"/>
</dbReference>
<keyword evidence="10 11" id="KW-0472">Membrane</keyword>
<evidence type="ECO:0000256" key="7">
    <source>
        <dbReference type="ARBA" id="ARBA00022777"/>
    </source>
</evidence>
<keyword evidence="9" id="KW-0902">Two-component regulatory system</keyword>
<dbReference type="InterPro" id="IPR003661">
    <property type="entry name" value="HisK_dim/P_dom"/>
</dbReference>
<feature type="transmembrane region" description="Helical" evidence="11">
    <location>
        <begin position="7"/>
        <end position="30"/>
    </location>
</feature>